<keyword evidence="5 11" id="KW-0245">EGF-like domain</keyword>
<dbReference type="InterPro" id="IPR018097">
    <property type="entry name" value="EGF_Ca-bd_CS"/>
</dbReference>
<dbReference type="SUPFAM" id="SSF57184">
    <property type="entry name" value="Growth factor receptor domain"/>
    <property type="match status" value="1"/>
</dbReference>
<dbReference type="Gene3D" id="2.60.40.10">
    <property type="entry name" value="Immunoglobulins"/>
    <property type="match status" value="1"/>
</dbReference>
<evidence type="ECO:0000256" key="10">
    <source>
        <dbReference type="ARBA" id="ARBA00023180"/>
    </source>
</evidence>
<evidence type="ECO:0000313" key="15">
    <source>
        <dbReference type="EMBL" id="CAK8690811.1"/>
    </source>
</evidence>
<accession>A0ABP0GIU4</accession>
<evidence type="ECO:0000256" key="11">
    <source>
        <dbReference type="PROSITE-ProRule" id="PRU00076"/>
    </source>
</evidence>
<evidence type="ECO:0000256" key="3">
    <source>
        <dbReference type="ARBA" id="ARBA00022525"/>
    </source>
</evidence>
<dbReference type="SMART" id="SM00179">
    <property type="entry name" value="EGF_CA"/>
    <property type="match status" value="5"/>
</dbReference>
<dbReference type="InterPro" id="IPR049883">
    <property type="entry name" value="NOTCH1_EGF-like"/>
</dbReference>
<feature type="domain" description="EGF-like" evidence="13">
    <location>
        <begin position="462"/>
        <end position="500"/>
    </location>
</feature>
<keyword evidence="4" id="KW-0272">Extracellular matrix</keyword>
<dbReference type="InterPro" id="IPR013783">
    <property type="entry name" value="Ig-like_fold"/>
</dbReference>
<evidence type="ECO:0000256" key="1">
    <source>
        <dbReference type="ARBA" id="ARBA00004498"/>
    </source>
</evidence>
<evidence type="ECO:0000256" key="5">
    <source>
        <dbReference type="ARBA" id="ARBA00022536"/>
    </source>
</evidence>
<comment type="caution">
    <text evidence="11">Lacks conserved residue(s) required for the propagation of feature annotation.</text>
</comment>
<dbReference type="InterPro" id="IPR001881">
    <property type="entry name" value="EGF-like_Ca-bd_dom"/>
</dbReference>
<dbReference type="InterPro" id="IPR000082">
    <property type="entry name" value="SEA_dom"/>
</dbReference>
<feature type="domain" description="EGF-like" evidence="13">
    <location>
        <begin position="540"/>
        <end position="580"/>
    </location>
</feature>
<dbReference type="PROSITE" id="PS01186">
    <property type="entry name" value="EGF_2"/>
    <property type="match status" value="6"/>
</dbReference>
<dbReference type="SUPFAM" id="SSF49265">
    <property type="entry name" value="Fibronectin type III"/>
    <property type="match status" value="1"/>
</dbReference>
<name>A0ABP0GIU4_CLALP</name>
<dbReference type="CDD" id="cd00054">
    <property type="entry name" value="EGF_CA"/>
    <property type="match status" value="5"/>
</dbReference>
<keyword evidence="6" id="KW-0732">Signal</keyword>
<dbReference type="PROSITE" id="PS50026">
    <property type="entry name" value="EGF_3"/>
    <property type="match status" value="6"/>
</dbReference>
<feature type="domain" description="EGF-like" evidence="13">
    <location>
        <begin position="501"/>
        <end position="539"/>
    </location>
</feature>
<dbReference type="InterPro" id="IPR052235">
    <property type="entry name" value="Nephronectin_domain"/>
</dbReference>
<evidence type="ECO:0000259" key="14">
    <source>
        <dbReference type="PROSITE" id="PS50853"/>
    </source>
</evidence>
<keyword evidence="8" id="KW-0106">Calcium</keyword>
<dbReference type="PROSITE" id="PS50853">
    <property type="entry name" value="FN3"/>
    <property type="match status" value="1"/>
</dbReference>
<dbReference type="InterPro" id="IPR024731">
    <property type="entry name" value="NELL2-like_EGF"/>
</dbReference>
<organism evidence="15 16">
    <name type="scientific">Clavelina lepadiformis</name>
    <name type="common">Light-bulb sea squirt</name>
    <name type="synonym">Ascidia lepadiformis</name>
    <dbReference type="NCBI Taxonomy" id="159417"/>
    <lineage>
        <taxon>Eukaryota</taxon>
        <taxon>Metazoa</taxon>
        <taxon>Chordata</taxon>
        <taxon>Tunicata</taxon>
        <taxon>Ascidiacea</taxon>
        <taxon>Aplousobranchia</taxon>
        <taxon>Clavelinidae</taxon>
        <taxon>Clavelina</taxon>
    </lineage>
</organism>
<dbReference type="InterPro" id="IPR009030">
    <property type="entry name" value="Growth_fac_rcpt_cys_sf"/>
</dbReference>
<dbReference type="InterPro" id="IPR000152">
    <property type="entry name" value="EGF-type_Asp/Asn_hydroxyl_site"/>
</dbReference>
<evidence type="ECO:0000256" key="6">
    <source>
        <dbReference type="ARBA" id="ARBA00022729"/>
    </source>
</evidence>
<feature type="domain" description="EGF-like" evidence="13">
    <location>
        <begin position="380"/>
        <end position="421"/>
    </location>
</feature>
<evidence type="ECO:0000313" key="16">
    <source>
        <dbReference type="Proteomes" id="UP001642483"/>
    </source>
</evidence>
<reference evidence="15 16" key="1">
    <citation type="submission" date="2024-02" db="EMBL/GenBank/DDBJ databases">
        <authorList>
            <person name="Daric V."/>
            <person name="Darras S."/>
        </authorList>
    </citation>
    <scope>NUCLEOTIDE SEQUENCE [LARGE SCALE GENOMIC DNA]</scope>
</reference>
<dbReference type="InterPro" id="IPR003961">
    <property type="entry name" value="FN3_dom"/>
</dbReference>
<dbReference type="InterPro" id="IPR036116">
    <property type="entry name" value="FN3_sf"/>
</dbReference>
<keyword evidence="9" id="KW-1015">Disulfide bond</keyword>
<protein>
    <submittedName>
        <fullName evidence="15">Uncharacterized protein</fullName>
    </submittedName>
</protein>
<keyword evidence="3" id="KW-0964">Secreted</keyword>
<keyword evidence="16" id="KW-1185">Reference proteome</keyword>
<dbReference type="InterPro" id="IPR000742">
    <property type="entry name" value="EGF"/>
</dbReference>
<feature type="domain" description="EGF-like" evidence="13">
    <location>
        <begin position="422"/>
        <end position="461"/>
    </location>
</feature>
<dbReference type="InterPro" id="IPR026823">
    <property type="entry name" value="cEGF"/>
</dbReference>
<dbReference type="PROSITE" id="PS00010">
    <property type="entry name" value="ASX_HYDROXYL"/>
    <property type="match status" value="5"/>
</dbReference>
<dbReference type="PROSITE" id="PS01187">
    <property type="entry name" value="EGF_CA"/>
    <property type="match status" value="1"/>
</dbReference>
<dbReference type="CDD" id="cd00063">
    <property type="entry name" value="FN3"/>
    <property type="match status" value="1"/>
</dbReference>
<evidence type="ECO:0000259" key="13">
    <source>
        <dbReference type="PROSITE" id="PS50026"/>
    </source>
</evidence>
<dbReference type="PANTHER" id="PTHR24050">
    <property type="entry name" value="PA14 DOMAIN-CONTAINING PROTEIN"/>
    <property type="match status" value="1"/>
</dbReference>
<keyword evidence="10" id="KW-0325">Glycoprotein</keyword>
<dbReference type="PROSITE" id="PS50024">
    <property type="entry name" value="SEA"/>
    <property type="match status" value="1"/>
</dbReference>
<evidence type="ECO:0000256" key="7">
    <source>
        <dbReference type="ARBA" id="ARBA00022737"/>
    </source>
</evidence>
<dbReference type="Proteomes" id="UP001642483">
    <property type="component" value="Unassembled WGS sequence"/>
</dbReference>
<gene>
    <name evidence="15" type="ORF">CVLEPA_LOCUS23379</name>
</gene>
<proteinExistence type="inferred from homology"/>
<comment type="subcellular location">
    <subcellularLocation>
        <location evidence="1">Secreted</location>
        <location evidence="1">Extracellular space</location>
        <location evidence="1">Extracellular matrix</location>
    </subcellularLocation>
</comment>
<feature type="domain" description="Fibronectin type-III" evidence="14">
    <location>
        <begin position="198"/>
        <end position="288"/>
    </location>
</feature>
<dbReference type="Pfam" id="PF07645">
    <property type="entry name" value="EGF_CA"/>
    <property type="match status" value="1"/>
</dbReference>
<feature type="domain" description="SEA" evidence="12">
    <location>
        <begin position="86"/>
        <end position="209"/>
    </location>
</feature>
<dbReference type="SUPFAM" id="SSF57196">
    <property type="entry name" value="EGF/Laminin"/>
    <property type="match status" value="2"/>
</dbReference>
<dbReference type="SMART" id="SM00181">
    <property type="entry name" value="EGF"/>
    <property type="match status" value="6"/>
</dbReference>
<dbReference type="PANTHER" id="PTHR24050:SF28">
    <property type="entry name" value="UROMODULIN-LIKE"/>
    <property type="match status" value="1"/>
</dbReference>
<evidence type="ECO:0000256" key="2">
    <source>
        <dbReference type="ARBA" id="ARBA00006127"/>
    </source>
</evidence>
<evidence type="ECO:0000256" key="8">
    <source>
        <dbReference type="ARBA" id="ARBA00022837"/>
    </source>
</evidence>
<dbReference type="EMBL" id="CAWYQH010000119">
    <property type="protein sequence ID" value="CAK8690811.1"/>
    <property type="molecule type" value="Genomic_DNA"/>
</dbReference>
<evidence type="ECO:0000256" key="9">
    <source>
        <dbReference type="ARBA" id="ARBA00023157"/>
    </source>
</evidence>
<dbReference type="Pfam" id="PF12947">
    <property type="entry name" value="EGF_3"/>
    <property type="match status" value="3"/>
</dbReference>
<evidence type="ECO:0000256" key="4">
    <source>
        <dbReference type="ARBA" id="ARBA00022530"/>
    </source>
</evidence>
<evidence type="ECO:0000259" key="12">
    <source>
        <dbReference type="PROSITE" id="PS50024"/>
    </source>
</evidence>
<comment type="similarity">
    <text evidence="2">Belongs to the fibulin family.</text>
</comment>
<keyword evidence="7" id="KW-0677">Repeat</keyword>
<dbReference type="Pfam" id="PF12662">
    <property type="entry name" value="cEGF"/>
    <property type="match status" value="1"/>
</dbReference>
<feature type="domain" description="EGF-like" evidence="13">
    <location>
        <begin position="588"/>
        <end position="627"/>
    </location>
</feature>
<comment type="caution">
    <text evidence="15">The sequence shown here is derived from an EMBL/GenBank/DDBJ whole genome shotgun (WGS) entry which is preliminary data.</text>
</comment>
<sequence>MCTCYQASKPFILRCRSSWDKDHFQEATLCKSVVVPESKTQTVIQTTANPAITICDLSPSTNYSVSAAALSSKSSAQVLDSVYSPEAVFTTESISIAFVTTVQGETFDSSLLDINSAASRELKSQLLPLFQEQFASSSSLPFSVTNVTITAFRRGSVVASCSALINSTTTSSVSTDISPVFLSSTVFTNTVTVLPPASPSNVFVSDVRENSILVSFDPEANAIAYDVNVECVGTSTVIVTSSGSIILVENLPANSYCVSSVRALTEATGTAVVYSPFSTTVSFTTAPAVINLQTFAFTDFINISFSTLDRAISYSITTTSETTDFVILSSNLTSGTIVVTQTIGGLHASTDYEINIEIEVLQTDRSTKIATKSVLIRTLDIDECSHPDLSNCDVNTTCRNTDGSFTCQCNEGYTGDGFTCQDIVECMTDTNCHKQADCINTLGSFICTCLEGYTGNGQECSDINECDETPCIPQAKCDNIDGNFSCACRDGFVGDGSKCTDVNECLNEACHTQADCNNTFGSFECVCWVGYTGDGRTCRDINECESSQNMCDRTASCANTPGSYSCACRSGYIGDGQTCTEVPGEEIPLNPCDADPCVANATCFWIEDDAICRCNEGFEGDPRVFCAATCSSTEVEIVGLTFTFNSTAVDLFVYSNEKCPLENVLVLASYDWSPDVEKLSQSKQHQV</sequence>
<dbReference type="Gene3D" id="2.10.25.10">
    <property type="entry name" value="Laminin"/>
    <property type="match status" value="6"/>
</dbReference>